<dbReference type="GO" id="GO:0010508">
    <property type="term" value="P:positive regulation of autophagy"/>
    <property type="evidence" value="ECO:0007669"/>
    <property type="project" value="TreeGrafter"/>
</dbReference>
<dbReference type="Pfam" id="PF06218">
    <property type="entry name" value="NPR2"/>
    <property type="match status" value="2"/>
</dbReference>
<comment type="caution">
    <text evidence="3">The sequence shown here is derived from an EMBL/GenBank/DDBJ whole genome shotgun (WGS) entry which is preliminary data.</text>
</comment>
<evidence type="ECO:0000313" key="3">
    <source>
        <dbReference type="EMBL" id="KAJ2784006.1"/>
    </source>
</evidence>
<dbReference type="InterPro" id="IPR009348">
    <property type="entry name" value="NPR2-like"/>
</dbReference>
<feature type="region of interest" description="Disordered" evidence="2">
    <location>
        <begin position="423"/>
        <end position="459"/>
    </location>
</feature>
<keyword evidence="4" id="KW-1185">Reference proteome</keyword>
<accession>A0A9W8HIB4</accession>
<organism evidence="3 4">
    <name type="scientific">Coemansia javaensis</name>
    <dbReference type="NCBI Taxonomy" id="2761396"/>
    <lineage>
        <taxon>Eukaryota</taxon>
        <taxon>Fungi</taxon>
        <taxon>Fungi incertae sedis</taxon>
        <taxon>Zoopagomycota</taxon>
        <taxon>Kickxellomycotina</taxon>
        <taxon>Kickxellomycetes</taxon>
        <taxon>Kickxellales</taxon>
        <taxon>Kickxellaceae</taxon>
        <taxon>Coemansia</taxon>
    </lineage>
</organism>
<dbReference type="GO" id="GO:0005096">
    <property type="term" value="F:GTPase activator activity"/>
    <property type="evidence" value="ECO:0007669"/>
    <property type="project" value="TreeGrafter"/>
</dbReference>
<dbReference type="Proteomes" id="UP001140217">
    <property type="component" value="Unassembled WGS sequence"/>
</dbReference>
<dbReference type="OrthoDB" id="338854at2759"/>
<dbReference type="EMBL" id="JANBUL010000035">
    <property type="protein sequence ID" value="KAJ2784006.1"/>
    <property type="molecule type" value="Genomic_DNA"/>
</dbReference>
<gene>
    <name evidence="3" type="primary">NPR2</name>
    <name evidence="3" type="ORF">H4R18_001398</name>
</gene>
<evidence type="ECO:0000256" key="1">
    <source>
        <dbReference type="ARBA" id="ARBA00008433"/>
    </source>
</evidence>
<comment type="similarity">
    <text evidence="1">Belongs to the NPR2 family.</text>
</comment>
<proteinExistence type="inferred from homology"/>
<dbReference type="PANTHER" id="PTHR12991:SF10">
    <property type="entry name" value="GATOR COMPLEX PROTEIN NPRL2"/>
    <property type="match status" value="1"/>
</dbReference>
<dbReference type="PANTHER" id="PTHR12991">
    <property type="entry name" value="NITROGEN PERMEASE REGULATOR 2/TUMOR SUPPRESSOR CANDIDATE 4"/>
    <property type="match status" value="1"/>
</dbReference>
<name>A0A9W8HIB4_9FUNG</name>
<feature type="compositionally biased region" description="Low complexity" evidence="2">
    <location>
        <begin position="444"/>
        <end position="459"/>
    </location>
</feature>
<dbReference type="AlphaFoldDB" id="A0A9W8HIB4"/>
<dbReference type="GO" id="GO:0005774">
    <property type="term" value="C:vacuolar membrane"/>
    <property type="evidence" value="ECO:0007669"/>
    <property type="project" value="TreeGrafter"/>
</dbReference>
<evidence type="ECO:0000256" key="2">
    <source>
        <dbReference type="SAM" id="MobiDB-lite"/>
    </source>
</evidence>
<protein>
    <submittedName>
        <fullName evidence="3">Nitrogen permease regulator 2</fullName>
    </submittedName>
</protein>
<evidence type="ECO:0000313" key="4">
    <source>
        <dbReference type="Proteomes" id="UP001140217"/>
    </source>
</evidence>
<dbReference type="GO" id="GO:1904262">
    <property type="term" value="P:negative regulation of TORC1 signaling"/>
    <property type="evidence" value="ECO:0007669"/>
    <property type="project" value="TreeGrafter"/>
</dbReference>
<dbReference type="GO" id="GO:1990130">
    <property type="term" value="C:GATOR1 complex"/>
    <property type="evidence" value="ECO:0007669"/>
    <property type="project" value="TreeGrafter"/>
</dbReference>
<reference evidence="3" key="1">
    <citation type="submission" date="2022-07" db="EMBL/GenBank/DDBJ databases">
        <title>Phylogenomic reconstructions and comparative analyses of Kickxellomycotina fungi.</title>
        <authorList>
            <person name="Reynolds N.K."/>
            <person name="Stajich J.E."/>
            <person name="Barry K."/>
            <person name="Grigoriev I.V."/>
            <person name="Crous P."/>
            <person name="Smith M.E."/>
        </authorList>
    </citation>
    <scope>NUCLEOTIDE SEQUENCE</scope>
    <source>
        <strain evidence="3">NBRC 105414</strain>
    </source>
</reference>
<sequence>MSYVKTGFPEIRAIFLAQFHPDLGPIVRLSVPDDAVDTGPKPGSEPGTARSTVNLCELGDEARRGAGELVQLVARPGESRAPAAATATDGDKIDFNSIQALVIPKLTLFERLITVNTGRHKVMCYPVSVEGNYVRNVFIFNMCFAFDIAADTKCFGPVVKRVGCLLKELEITGRLLSDPDGSRPLRTMMRQLVAKLNAHGEYQIELDLKGLLQPIASTGFSIKLFPYYGCPRTIRAYHVPVKVADFDVARSMSAQTAYRASAPDDVMWDLVLERVIQFIDGVNHVHRISRLALIREETTVLALRHLDYYGCIVLVDIFQFGNVYEAGHRVMALFRDGRLQRECLAYVAGDRAEGAVVPLDRLLALYATVRRRWTVAEWIVENGVDVEQLDVRRFFVFGVVHGLLRRVYCHPVLRGAPPSLAGAPPSLAGMPPSPGASDAEAEAEAGSAEPPGPGAADALGPRLLARLDGTHNLDEISIAEDKDCATLRDMFARHGGIEYVHL</sequence>